<name>A0A8A4TWP8_SULCO</name>
<proteinExistence type="predicted"/>
<organism evidence="2 3">
    <name type="scientific">Sulfidibacter corallicola</name>
    <dbReference type="NCBI Taxonomy" id="2818388"/>
    <lineage>
        <taxon>Bacteria</taxon>
        <taxon>Pseudomonadati</taxon>
        <taxon>Acidobacteriota</taxon>
        <taxon>Holophagae</taxon>
        <taxon>Acanthopleuribacterales</taxon>
        <taxon>Acanthopleuribacteraceae</taxon>
        <taxon>Sulfidibacter</taxon>
    </lineage>
</organism>
<reference evidence="2" key="1">
    <citation type="submission" date="2021-03" db="EMBL/GenBank/DDBJ databases">
        <title>Acanthopleuribacteraceae sp. M133.</title>
        <authorList>
            <person name="Wang G."/>
        </authorList>
    </citation>
    <scope>NUCLEOTIDE SEQUENCE</scope>
    <source>
        <strain evidence="2">M133</strain>
    </source>
</reference>
<accession>A0A8A4TWP8</accession>
<dbReference type="SUPFAM" id="SSF81606">
    <property type="entry name" value="PP2C-like"/>
    <property type="match status" value="1"/>
</dbReference>
<evidence type="ECO:0000313" key="3">
    <source>
        <dbReference type="Proteomes" id="UP000663929"/>
    </source>
</evidence>
<dbReference type="KEGG" id="scor:J3U87_14230"/>
<feature type="domain" description="PPM-type phosphatase" evidence="1">
    <location>
        <begin position="38"/>
        <end position="329"/>
    </location>
</feature>
<protein>
    <submittedName>
        <fullName evidence="2">SpoIIE family protein phosphatase</fullName>
    </submittedName>
</protein>
<sequence>MEFQQLDGTVTLLGADFAAVGATEILETGPGIVAGMTAGKKASVRRKRDPNEDAAVVVPAIEDGRLLMVADSHFGDLASRVAVQQAPVRFAHADGPVHQRLFLTHYLIDEAIKDAKPPEADPGCATTLLSVFMGRDRMFYCSSGDSYLWLIRDGRLIQINQIERGVFLGESHPNLFGLQGHLASYGLVDALSSPLQIAMASFVVSDLKVLAEKGRTNEDLVRERLDTLVRVTELHPKVAAEELLQPWHALFLGMDHRVPDFGQLALAPGDLVFLATDGIEEEFSDCSLKKLETILTGAGDLEAKATKVMKACMGWGGGRDNLAFLLAKA</sequence>
<keyword evidence="3" id="KW-1185">Reference proteome</keyword>
<evidence type="ECO:0000259" key="1">
    <source>
        <dbReference type="PROSITE" id="PS51746"/>
    </source>
</evidence>
<dbReference type="InterPro" id="IPR036457">
    <property type="entry name" value="PPM-type-like_dom_sf"/>
</dbReference>
<evidence type="ECO:0000313" key="2">
    <source>
        <dbReference type="EMBL" id="QTD53608.1"/>
    </source>
</evidence>
<dbReference type="SMART" id="SM00332">
    <property type="entry name" value="PP2Cc"/>
    <property type="match status" value="1"/>
</dbReference>
<gene>
    <name evidence="2" type="ORF">J3U87_14230</name>
</gene>
<dbReference type="Gene3D" id="3.60.40.10">
    <property type="entry name" value="PPM-type phosphatase domain"/>
    <property type="match status" value="1"/>
</dbReference>
<dbReference type="EMBL" id="CP071793">
    <property type="protein sequence ID" value="QTD53608.1"/>
    <property type="molecule type" value="Genomic_DNA"/>
</dbReference>
<dbReference type="InterPro" id="IPR001932">
    <property type="entry name" value="PPM-type_phosphatase-like_dom"/>
</dbReference>
<dbReference type="RefSeq" id="WP_237383710.1">
    <property type="nucleotide sequence ID" value="NZ_CP071793.1"/>
</dbReference>
<dbReference type="Proteomes" id="UP000663929">
    <property type="component" value="Chromosome"/>
</dbReference>
<dbReference type="AlphaFoldDB" id="A0A8A4TWP8"/>
<dbReference type="PROSITE" id="PS51746">
    <property type="entry name" value="PPM_2"/>
    <property type="match status" value="1"/>
</dbReference>